<dbReference type="PANTHER" id="PTHR47106:SF1">
    <property type="entry name" value="COILED-COIL-HELIX-COILED-COIL-HELIX DOMAIN-CONTAINING PROTEIN 5"/>
    <property type="match status" value="1"/>
</dbReference>
<dbReference type="InterPro" id="IPR009069">
    <property type="entry name" value="Cys_alpha_HP_mot_SF"/>
</dbReference>
<dbReference type="SUPFAM" id="SSF47072">
    <property type="entry name" value="Cysteine alpha-hairpin motif"/>
    <property type="match status" value="1"/>
</dbReference>
<gene>
    <name evidence="2" type="ORF">SAPINGB_P004890</name>
</gene>
<name>A0A5E8C006_9ASCO</name>
<keyword evidence="3" id="KW-1185">Reference proteome</keyword>
<dbReference type="Gene3D" id="1.10.287.2900">
    <property type="match status" value="2"/>
</dbReference>
<dbReference type="GO" id="GO:0005758">
    <property type="term" value="C:mitochondrial intermembrane space"/>
    <property type="evidence" value="ECO:0007669"/>
    <property type="project" value="TreeGrafter"/>
</dbReference>
<evidence type="ECO:0000259" key="1">
    <source>
        <dbReference type="Pfam" id="PF16860"/>
    </source>
</evidence>
<accession>A0A5E8C006</accession>
<dbReference type="Pfam" id="PF16860">
    <property type="entry name" value="CX9C"/>
    <property type="match status" value="2"/>
</dbReference>
<evidence type="ECO:0000313" key="2">
    <source>
        <dbReference type="EMBL" id="VVT56200.1"/>
    </source>
</evidence>
<feature type="domain" description="IMS import disulfide relay-system CHCH-CHCH-like Cx9C" evidence="1">
    <location>
        <begin position="59"/>
        <end position="96"/>
    </location>
</feature>
<dbReference type="InterPro" id="IPR052848">
    <property type="entry name" value="CHCH_domain-containing_protein"/>
</dbReference>
<dbReference type="Proteomes" id="UP000398389">
    <property type="component" value="Unassembled WGS sequence"/>
</dbReference>
<dbReference type="EMBL" id="CABVLU010000004">
    <property type="protein sequence ID" value="VVT56200.1"/>
    <property type="molecule type" value="Genomic_DNA"/>
</dbReference>
<reference evidence="2 3" key="1">
    <citation type="submission" date="2019-09" db="EMBL/GenBank/DDBJ databases">
        <authorList>
            <person name="Brejova B."/>
        </authorList>
    </citation>
    <scope>NUCLEOTIDE SEQUENCE [LARGE SCALE GENOMIC DNA]</scope>
</reference>
<dbReference type="OrthoDB" id="276296at2759"/>
<protein>
    <recommendedName>
        <fullName evidence="1">IMS import disulfide relay-system CHCH-CHCH-like Cx9C domain-containing protein</fullName>
    </recommendedName>
</protein>
<evidence type="ECO:0000313" key="3">
    <source>
        <dbReference type="Proteomes" id="UP000398389"/>
    </source>
</evidence>
<dbReference type="AlphaFoldDB" id="A0A5E8C006"/>
<dbReference type="GeneID" id="43583705"/>
<dbReference type="InterPro" id="IPR031731">
    <property type="entry name" value="CX9C"/>
</dbReference>
<dbReference type="PANTHER" id="PTHR47106">
    <property type="entry name" value="COILED-COIL-HELIX-COILED-COIL-HELIX DOMAIN-CONTAINING PROTEIN 5"/>
    <property type="match status" value="1"/>
</dbReference>
<dbReference type="PIRSF" id="PIRSF013232">
    <property type="entry name" value="UCP013232"/>
    <property type="match status" value="1"/>
</dbReference>
<proteinExistence type="predicted"/>
<dbReference type="RefSeq" id="XP_031855496.1">
    <property type="nucleotide sequence ID" value="XM_031999605.1"/>
</dbReference>
<sequence length="103" mass="11768">MSMLLDQALVEDVARFCPNYFLAYHQCLAKGDASKCLKEQEQLSSCVRTEVPSFVKILSECAHHMKEYENCIKENTNIRTKCFDQLQAVRQCSAKSINAKESE</sequence>
<feature type="domain" description="IMS import disulfide relay-system CHCH-CHCH-like Cx9C" evidence="1">
    <location>
        <begin position="10"/>
        <end position="51"/>
    </location>
</feature>
<dbReference type="GO" id="GO:0045333">
    <property type="term" value="P:cellular respiration"/>
    <property type="evidence" value="ECO:0007669"/>
    <property type="project" value="TreeGrafter"/>
</dbReference>
<dbReference type="InterPro" id="IPR016611">
    <property type="entry name" value="Mix14"/>
</dbReference>
<organism evidence="2 3">
    <name type="scientific">Magnusiomyces paraingens</name>
    <dbReference type="NCBI Taxonomy" id="2606893"/>
    <lineage>
        <taxon>Eukaryota</taxon>
        <taxon>Fungi</taxon>
        <taxon>Dikarya</taxon>
        <taxon>Ascomycota</taxon>
        <taxon>Saccharomycotina</taxon>
        <taxon>Dipodascomycetes</taxon>
        <taxon>Dipodascales</taxon>
        <taxon>Dipodascaceae</taxon>
        <taxon>Magnusiomyces</taxon>
    </lineage>
</organism>
<dbReference type="PROSITE" id="PS51808">
    <property type="entry name" value="CHCH"/>
    <property type="match status" value="1"/>
</dbReference>